<reference evidence="2" key="1">
    <citation type="submission" date="2022-03" db="EMBL/GenBank/DDBJ databases">
        <authorList>
            <person name="Lindestad O."/>
        </authorList>
    </citation>
    <scope>NUCLEOTIDE SEQUENCE</scope>
</reference>
<feature type="domain" description="CHK kinase-like" evidence="1">
    <location>
        <begin position="123"/>
        <end position="309"/>
    </location>
</feature>
<organism evidence="2 3">
    <name type="scientific">Pararge aegeria aegeria</name>
    <dbReference type="NCBI Taxonomy" id="348720"/>
    <lineage>
        <taxon>Eukaryota</taxon>
        <taxon>Metazoa</taxon>
        <taxon>Ecdysozoa</taxon>
        <taxon>Arthropoda</taxon>
        <taxon>Hexapoda</taxon>
        <taxon>Insecta</taxon>
        <taxon>Pterygota</taxon>
        <taxon>Neoptera</taxon>
        <taxon>Endopterygota</taxon>
        <taxon>Lepidoptera</taxon>
        <taxon>Glossata</taxon>
        <taxon>Ditrysia</taxon>
        <taxon>Papilionoidea</taxon>
        <taxon>Nymphalidae</taxon>
        <taxon>Satyrinae</taxon>
        <taxon>Satyrini</taxon>
        <taxon>Parargina</taxon>
        <taxon>Pararge</taxon>
    </lineage>
</organism>
<dbReference type="Pfam" id="PF02958">
    <property type="entry name" value="EcKL"/>
    <property type="match status" value="1"/>
</dbReference>
<gene>
    <name evidence="2" type="primary">jg9642</name>
    <name evidence="2" type="ORF">PAEG_LOCUS17389</name>
</gene>
<dbReference type="SUPFAM" id="SSF56112">
    <property type="entry name" value="Protein kinase-like (PK-like)"/>
    <property type="match status" value="1"/>
</dbReference>
<dbReference type="InterPro" id="IPR011009">
    <property type="entry name" value="Kinase-like_dom_sf"/>
</dbReference>
<name>A0A8S4RVG3_9NEOP</name>
<dbReference type="PANTHER" id="PTHR11012">
    <property type="entry name" value="PROTEIN KINASE-LIKE DOMAIN-CONTAINING"/>
    <property type="match status" value="1"/>
</dbReference>
<sequence>MTESDVILNEILERVAKEQGYEDFQLTSKQISSGGANYTSYIYQASITAPNKEELKLFVKVAAAGEKMRETSPFKVYEIESYGYNVLLKSYKALEEKHNVPKEHRLATPKFYGTSDVYLREAVVLEDLSASGFTTYDRFQSIDWEYASKSVQNLAKLHALSIAWSVEDPQGFENTAISSLTDKMEGLLAYLSTVIMNAVEVTREENKERLSKFAKQLLGDKNYLVGLYRPIRRPVIAHGDYRPSNLMHKVQEDGTVVIVCVDYQTLQRANPILDLMYFIFNGSDKSFRDQHYKQTLECYYAELRAALRRFSLDPDEIYPREDFDYELQKVLPLGLATGMYCLQLTTVEEQDAPPVCKDIAITDFTINPSTLFKKRLNEIVDDFIAMGVI</sequence>
<dbReference type="PANTHER" id="PTHR11012:SF30">
    <property type="entry name" value="PROTEIN KINASE-LIKE DOMAIN-CONTAINING"/>
    <property type="match status" value="1"/>
</dbReference>
<dbReference type="AlphaFoldDB" id="A0A8S4RVG3"/>
<dbReference type="SMART" id="SM00587">
    <property type="entry name" value="CHK"/>
    <property type="match status" value="1"/>
</dbReference>
<dbReference type="OrthoDB" id="191037at2759"/>
<dbReference type="Proteomes" id="UP000838756">
    <property type="component" value="Unassembled WGS sequence"/>
</dbReference>
<accession>A0A8S4RVG3</accession>
<dbReference type="Gene3D" id="3.90.1200.10">
    <property type="match status" value="1"/>
</dbReference>
<evidence type="ECO:0000313" key="2">
    <source>
        <dbReference type="EMBL" id="CAH2240906.1"/>
    </source>
</evidence>
<protein>
    <submittedName>
        <fullName evidence="2">Jg9642 protein</fullName>
    </submittedName>
</protein>
<proteinExistence type="predicted"/>
<dbReference type="InterPro" id="IPR004119">
    <property type="entry name" value="EcKL"/>
</dbReference>
<evidence type="ECO:0000259" key="1">
    <source>
        <dbReference type="SMART" id="SM00587"/>
    </source>
</evidence>
<evidence type="ECO:0000313" key="3">
    <source>
        <dbReference type="Proteomes" id="UP000838756"/>
    </source>
</evidence>
<dbReference type="EMBL" id="CAKXAJ010025557">
    <property type="protein sequence ID" value="CAH2240906.1"/>
    <property type="molecule type" value="Genomic_DNA"/>
</dbReference>
<keyword evidence="3" id="KW-1185">Reference proteome</keyword>
<comment type="caution">
    <text evidence="2">The sequence shown here is derived from an EMBL/GenBank/DDBJ whole genome shotgun (WGS) entry which is preliminary data.</text>
</comment>
<dbReference type="InterPro" id="IPR015897">
    <property type="entry name" value="CHK_kinase-like"/>
</dbReference>